<feature type="coiled-coil region" evidence="1">
    <location>
        <begin position="55"/>
        <end position="82"/>
    </location>
</feature>
<accession>A0A2N5ZJS2</accession>
<protein>
    <recommendedName>
        <fullName evidence="5">Cell division protein FtsL</fullName>
    </recommendedName>
</protein>
<dbReference type="EMBL" id="PKTG01000045">
    <property type="protein sequence ID" value="PLX18947.1"/>
    <property type="molecule type" value="Genomic_DNA"/>
</dbReference>
<evidence type="ECO:0008006" key="5">
    <source>
        <dbReference type="Google" id="ProtNLM"/>
    </source>
</evidence>
<organism evidence="3 4">
    <name type="scientific">Muiribacterium halophilum</name>
    <dbReference type="NCBI Taxonomy" id="2053465"/>
    <lineage>
        <taxon>Bacteria</taxon>
        <taxon>Candidatus Muiribacteriota</taxon>
        <taxon>Candidatus Muiribacteriia</taxon>
        <taxon>Candidatus Muiribacteriales</taxon>
        <taxon>Candidatus Muiribacteriaceae</taxon>
        <taxon>Candidatus Muiribacterium</taxon>
    </lineage>
</organism>
<dbReference type="Proteomes" id="UP000234857">
    <property type="component" value="Unassembled WGS sequence"/>
</dbReference>
<comment type="caution">
    <text evidence="3">The sequence shown here is derived from an EMBL/GenBank/DDBJ whole genome shotgun (WGS) entry which is preliminary data.</text>
</comment>
<dbReference type="InterPro" id="IPR007060">
    <property type="entry name" value="FtsL/DivIC"/>
</dbReference>
<reference evidence="3 4" key="1">
    <citation type="submission" date="2017-11" db="EMBL/GenBank/DDBJ databases">
        <title>Genome-resolved metagenomics identifies genetic mobility, metabolic interactions, and unexpected diversity in perchlorate-reducing communities.</title>
        <authorList>
            <person name="Barnum T.P."/>
            <person name="Figueroa I.A."/>
            <person name="Carlstrom C.I."/>
            <person name="Lucas L.N."/>
            <person name="Engelbrektson A.L."/>
            <person name="Coates J.D."/>
        </authorList>
    </citation>
    <scope>NUCLEOTIDE SEQUENCE [LARGE SCALE GENOMIC DNA]</scope>
    <source>
        <strain evidence="3">BM706</strain>
    </source>
</reference>
<keyword evidence="2" id="KW-0472">Membrane</keyword>
<evidence type="ECO:0000256" key="1">
    <source>
        <dbReference type="SAM" id="Coils"/>
    </source>
</evidence>
<evidence type="ECO:0000313" key="4">
    <source>
        <dbReference type="Proteomes" id="UP000234857"/>
    </source>
</evidence>
<evidence type="ECO:0000256" key="2">
    <source>
        <dbReference type="SAM" id="Phobius"/>
    </source>
</evidence>
<proteinExistence type="predicted"/>
<name>A0A2N5ZJS2_MUIH1</name>
<keyword evidence="2" id="KW-1133">Transmembrane helix</keyword>
<keyword evidence="1" id="KW-0175">Coiled coil</keyword>
<evidence type="ECO:0000313" key="3">
    <source>
        <dbReference type="EMBL" id="PLX18947.1"/>
    </source>
</evidence>
<dbReference type="AlphaFoldDB" id="A0A2N5ZJS2"/>
<keyword evidence="2" id="KW-0812">Transmembrane</keyword>
<sequence>MNKQYVVSYEENLKNEKYSKPVKITKGAKTFLSIVLVMSVIFVLSTIYIWQLTQITRHKTEIAKSEREKKALSQDIQNLDILIAKLSSFERIKTIAEEELDMVKSTDIKYIEVPVSNE</sequence>
<dbReference type="Pfam" id="PF04977">
    <property type="entry name" value="DivIC"/>
    <property type="match status" value="1"/>
</dbReference>
<gene>
    <name evidence="3" type="ORF">C0601_03335</name>
</gene>
<feature type="transmembrane region" description="Helical" evidence="2">
    <location>
        <begin position="31"/>
        <end position="50"/>
    </location>
</feature>